<dbReference type="EMBL" id="VFWZ01000003">
    <property type="protein sequence ID" value="TPN85961.1"/>
    <property type="molecule type" value="Genomic_DNA"/>
</dbReference>
<proteinExistence type="predicted"/>
<dbReference type="OrthoDB" id="1158494at2"/>
<dbReference type="RefSeq" id="WP_140593083.1">
    <property type="nucleotide sequence ID" value="NZ_VFWZ01000003.1"/>
</dbReference>
<keyword evidence="2" id="KW-1185">Reference proteome</keyword>
<dbReference type="InterPro" id="IPR028994">
    <property type="entry name" value="Integrin_alpha_N"/>
</dbReference>
<organism evidence="1 2">
    <name type="scientific">Aquimarina algicola</name>
    <dbReference type="NCBI Taxonomy" id="2589995"/>
    <lineage>
        <taxon>Bacteria</taxon>
        <taxon>Pseudomonadati</taxon>
        <taxon>Bacteroidota</taxon>
        <taxon>Flavobacteriia</taxon>
        <taxon>Flavobacteriales</taxon>
        <taxon>Flavobacteriaceae</taxon>
        <taxon>Aquimarina</taxon>
    </lineage>
</organism>
<sequence>MIIYTVFLFDTISAQYSFQNYPPPDYKTYDDWKVFDRISKKGKYDCTLTISDFFNNNDDLTIQLTWLEENVDIGEIRLFKNSNQIQQIKEPGSFSSITMSGTLAIVSDINGDGFKDVKLIHQGTGNGIMGMLVKVIYFFQKEDESFTKISFNDMMFEQNRLERDVDNDGSHEIITMNLKHVNDHNYWVFNVFEYCNGGLKNANEKENYPILIQYKHKRNYMITDHMDRSQMKAYELTLPDKYHAE</sequence>
<dbReference type="Proteomes" id="UP000315540">
    <property type="component" value="Unassembled WGS sequence"/>
</dbReference>
<gene>
    <name evidence="1" type="ORF">FHK87_11815</name>
</gene>
<name>A0A504JHN1_9FLAO</name>
<evidence type="ECO:0000313" key="2">
    <source>
        <dbReference type="Proteomes" id="UP000315540"/>
    </source>
</evidence>
<reference evidence="1 2" key="1">
    <citation type="submission" date="2019-06" db="EMBL/GenBank/DDBJ databases">
        <authorList>
            <person name="Meng X."/>
        </authorList>
    </citation>
    <scope>NUCLEOTIDE SEQUENCE [LARGE SCALE GENOMIC DNA]</scope>
    <source>
        <strain evidence="1 2">M625</strain>
    </source>
</reference>
<dbReference type="AlphaFoldDB" id="A0A504JHN1"/>
<evidence type="ECO:0008006" key="3">
    <source>
        <dbReference type="Google" id="ProtNLM"/>
    </source>
</evidence>
<comment type="caution">
    <text evidence="1">The sequence shown here is derived from an EMBL/GenBank/DDBJ whole genome shotgun (WGS) entry which is preliminary data.</text>
</comment>
<protein>
    <recommendedName>
        <fullName evidence="3">VCBS repeat-containing protein</fullName>
    </recommendedName>
</protein>
<accession>A0A504JHN1</accession>
<evidence type="ECO:0000313" key="1">
    <source>
        <dbReference type="EMBL" id="TPN85961.1"/>
    </source>
</evidence>
<dbReference type="SUPFAM" id="SSF69318">
    <property type="entry name" value="Integrin alpha N-terminal domain"/>
    <property type="match status" value="1"/>
</dbReference>